<dbReference type="PANTHER" id="PTHR45527:SF1">
    <property type="entry name" value="FATTY ACID SYNTHASE"/>
    <property type="match status" value="1"/>
</dbReference>
<organism evidence="5 6">
    <name type="scientific">Parathielavia hyrcaniae</name>
    <dbReference type="NCBI Taxonomy" id="113614"/>
    <lineage>
        <taxon>Eukaryota</taxon>
        <taxon>Fungi</taxon>
        <taxon>Dikarya</taxon>
        <taxon>Ascomycota</taxon>
        <taxon>Pezizomycotina</taxon>
        <taxon>Sordariomycetes</taxon>
        <taxon>Sordariomycetidae</taxon>
        <taxon>Sordariales</taxon>
        <taxon>Chaetomiaceae</taxon>
        <taxon>Parathielavia</taxon>
    </lineage>
</organism>
<dbReference type="EMBL" id="MU863654">
    <property type="protein sequence ID" value="KAK4098859.1"/>
    <property type="molecule type" value="Genomic_DNA"/>
</dbReference>
<evidence type="ECO:0000313" key="5">
    <source>
        <dbReference type="EMBL" id="KAK4098859.1"/>
    </source>
</evidence>
<dbReference type="InterPro" id="IPR000873">
    <property type="entry name" value="AMP-dep_synth/lig_dom"/>
</dbReference>
<dbReference type="Gene3D" id="3.40.50.12780">
    <property type="entry name" value="N-terminal domain of ligase-like"/>
    <property type="match status" value="1"/>
</dbReference>
<dbReference type="Pfam" id="PF00668">
    <property type="entry name" value="Condensation"/>
    <property type="match status" value="1"/>
</dbReference>
<dbReference type="InterPro" id="IPR042099">
    <property type="entry name" value="ANL_N_sf"/>
</dbReference>
<accession>A0AAN6PVQ7</accession>
<feature type="domain" description="AMP-dependent synthetase/ligase" evidence="3">
    <location>
        <begin position="452"/>
        <end position="808"/>
    </location>
</feature>
<evidence type="ECO:0000259" key="3">
    <source>
        <dbReference type="Pfam" id="PF00501"/>
    </source>
</evidence>
<keyword evidence="6" id="KW-1185">Reference proteome</keyword>
<proteinExistence type="predicted"/>
<comment type="caution">
    <text evidence="5">The sequence shown here is derived from an EMBL/GenBank/DDBJ whole genome shotgun (WGS) entry which is preliminary data.</text>
</comment>
<dbReference type="GO" id="GO:0043041">
    <property type="term" value="P:amino acid activation for nonribosomal peptide biosynthetic process"/>
    <property type="evidence" value="ECO:0007669"/>
    <property type="project" value="TreeGrafter"/>
</dbReference>
<name>A0AAN6PVQ7_9PEZI</name>
<feature type="domain" description="Condensation" evidence="4">
    <location>
        <begin position="49"/>
        <end position="431"/>
    </location>
</feature>
<reference evidence="5" key="2">
    <citation type="submission" date="2023-05" db="EMBL/GenBank/DDBJ databases">
        <authorList>
            <consortium name="Lawrence Berkeley National Laboratory"/>
            <person name="Steindorff A."/>
            <person name="Hensen N."/>
            <person name="Bonometti L."/>
            <person name="Westerberg I."/>
            <person name="Brannstrom I.O."/>
            <person name="Guillou S."/>
            <person name="Cros-Aarteil S."/>
            <person name="Calhoun S."/>
            <person name="Haridas S."/>
            <person name="Kuo A."/>
            <person name="Mondo S."/>
            <person name="Pangilinan J."/>
            <person name="Riley R."/>
            <person name="Labutti K."/>
            <person name="Andreopoulos B."/>
            <person name="Lipzen A."/>
            <person name="Chen C."/>
            <person name="Yanf M."/>
            <person name="Daum C."/>
            <person name="Ng V."/>
            <person name="Clum A."/>
            <person name="Ohm R."/>
            <person name="Martin F."/>
            <person name="Silar P."/>
            <person name="Natvig D."/>
            <person name="Lalanne C."/>
            <person name="Gautier V."/>
            <person name="Ament-Velasquez S.L."/>
            <person name="Kruys A."/>
            <person name="Hutchinson M.I."/>
            <person name="Powell A.J."/>
            <person name="Barry K."/>
            <person name="Miller A.N."/>
            <person name="Grigoriev I.V."/>
            <person name="Debuchy R."/>
            <person name="Gladieux P."/>
            <person name="Thoren M.H."/>
            <person name="Johannesson H."/>
        </authorList>
    </citation>
    <scope>NUCLEOTIDE SEQUENCE</scope>
    <source>
        <strain evidence="5">CBS 757.83</strain>
    </source>
</reference>
<dbReference type="Proteomes" id="UP001305647">
    <property type="component" value="Unassembled WGS sequence"/>
</dbReference>
<keyword evidence="2" id="KW-0597">Phosphoprotein</keyword>
<gene>
    <name evidence="5" type="ORF">N658DRAFT_568439</name>
</gene>
<dbReference type="SUPFAM" id="SSF56801">
    <property type="entry name" value="Acetyl-CoA synthetase-like"/>
    <property type="match status" value="1"/>
</dbReference>
<dbReference type="GO" id="GO:0003824">
    <property type="term" value="F:catalytic activity"/>
    <property type="evidence" value="ECO:0007669"/>
    <property type="project" value="InterPro"/>
</dbReference>
<dbReference type="Gene3D" id="3.30.559.10">
    <property type="entry name" value="Chloramphenicol acetyltransferase-like domain"/>
    <property type="match status" value="1"/>
</dbReference>
<dbReference type="Gene3D" id="3.30.300.30">
    <property type="match status" value="1"/>
</dbReference>
<dbReference type="GO" id="GO:0005737">
    <property type="term" value="C:cytoplasm"/>
    <property type="evidence" value="ECO:0007669"/>
    <property type="project" value="TreeGrafter"/>
</dbReference>
<dbReference type="SUPFAM" id="SSF52777">
    <property type="entry name" value="CoA-dependent acyltransferases"/>
    <property type="match status" value="2"/>
</dbReference>
<dbReference type="GO" id="GO:0031177">
    <property type="term" value="F:phosphopantetheine binding"/>
    <property type="evidence" value="ECO:0007669"/>
    <property type="project" value="TreeGrafter"/>
</dbReference>
<evidence type="ECO:0000256" key="1">
    <source>
        <dbReference type="ARBA" id="ARBA00022450"/>
    </source>
</evidence>
<dbReference type="InterPro" id="IPR023213">
    <property type="entry name" value="CAT-like_dom_sf"/>
</dbReference>
<dbReference type="InterPro" id="IPR045851">
    <property type="entry name" value="AMP-bd_C_sf"/>
</dbReference>
<dbReference type="AlphaFoldDB" id="A0AAN6PVQ7"/>
<evidence type="ECO:0000313" key="6">
    <source>
        <dbReference type="Proteomes" id="UP001305647"/>
    </source>
</evidence>
<protein>
    <submittedName>
        <fullName evidence="5">Acetyl-CoA synthetase-like protein</fullName>
    </submittedName>
</protein>
<reference evidence="5" key="1">
    <citation type="journal article" date="2023" name="Mol. Phylogenet. Evol.">
        <title>Genome-scale phylogeny and comparative genomics of the fungal order Sordariales.</title>
        <authorList>
            <person name="Hensen N."/>
            <person name="Bonometti L."/>
            <person name="Westerberg I."/>
            <person name="Brannstrom I.O."/>
            <person name="Guillou S."/>
            <person name="Cros-Aarteil S."/>
            <person name="Calhoun S."/>
            <person name="Haridas S."/>
            <person name="Kuo A."/>
            <person name="Mondo S."/>
            <person name="Pangilinan J."/>
            <person name="Riley R."/>
            <person name="LaButti K."/>
            <person name="Andreopoulos B."/>
            <person name="Lipzen A."/>
            <person name="Chen C."/>
            <person name="Yan M."/>
            <person name="Daum C."/>
            <person name="Ng V."/>
            <person name="Clum A."/>
            <person name="Steindorff A."/>
            <person name="Ohm R.A."/>
            <person name="Martin F."/>
            <person name="Silar P."/>
            <person name="Natvig D.O."/>
            <person name="Lalanne C."/>
            <person name="Gautier V."/>
            <person name="Ament-Velasquez S.L."/>
            <person name="Kruys A."/>
            <person name="Hutchinson M.I."/>
            <person name="Powell A.J."/>
            <person name="Barry K."/>
            <person name="Miller A.N."/>
            <person name="Grigoriev I.V."/>
            <person name="Debuchy R."/>
            <person name="Gladieux P."/>
            <person name="Hiltunen Thoren M."/>
            <person name="Johannesson H."/>
        </authorList>
    </citation>
    <scope>NUCLEOTIDE SEQUENCE</scope>
    <source>
        <strain evidence="5">CBS 757.83</strain>
    </source>
</reference>
<dbReference type="PANTHER" id="PTHR45527">
    <property type="entry name" value="NONRIBOSOMAL PEPTIDE SYNTHETASE"/>
    <property type="match status" value="1"/>
</dbReference>
<sequence>MPMTELDDATRTEIAQACGVRPDMIEDAYTCTPLQLSMIAADRAEIFHFVMSFGPSADIDRFCDCLRAAFAANDILRTRLVVTAEQHVTTRHDEGNDSHLERYLGQAHLKMGLGDPLIRSAFIGRKLVLTLHHAVFDYWSWDTLMKVDIPVLYFQQESEAHRRPAFKDFVARCLKIDEEEAGRFWASRFKGSPAVFLRSSSPRVSSPRVVAKPDWKFPLDRIRNQSLPPTHAPYFIEAAWALVAAIDSDSDSVAYGYVLSGRTPTPDGLENTLGPAIAEAPIQANLSWKTMTVDKLIKDRAASVRQLQQKAHLIHYPLDKIAALSEAARTACEFQALLNIRPAVFGDADSQADVRMDRMVWLNGSFALQLIFSITGEGVEVWPRVDTSVIDDGRLERLLRQFGHTLRLLTEVAPQTRLDSLPLLDAEAREQVLRLNKAIHLEPVCARLEGLFAAWVQVQPSAMAVESSEGKVSYAQLDQLSSHLAVVLQARGVSAEDRVGLLMDKSVWAIVAIIAVLKLGGVCVPVDIHLREETRVALLATTGFRLVLVPESESNFAPGVGPGTVAQDPLASQESQQVQARYYGDTRSGSPDEAPAFILASGNPASKQKAALLGHRNLASALTSQAQQFGWGPGSRVLHFWSCGSGNGVLEMFGALAFGGCLCIPIGISPTGAESGSQLPHFIESAEVNFALLPPSVIRTFSPADVASLQNLVSIGEPMQADAEIRRVWTGESLRFFKAWGATETCMVSTAQHLSPGPAATEQFSPTSLGTPIGCAAWIVSVHDANHLAPLGGVGELVIEGFGVASGYADGDHGVKTAAAAFLQPTPLWAIERAIMGCSLVRDVVTAGKIIAGRTQLVAVVCLADPGLPGQTALQRLAGRDADIADGRMRAVRAHAESVLPADRVPTVWLAVEKLPRAASHERDRVAVTEWLKTFGS</sequence>
<dbReference type="GO" id="GO:0044550">
    <property type="term" value="P:secondary metabolite biosynthetic process"/>
    <property type="evidence" value="ECO:0007669"/>
    <property type="project" value="TreeGrafter"/>
</dbReference>
<dbReference type="Pfam" id="PF00501">
    <property type="entry name" value="AMP-binding"/>
    <property type="match status" value="1"/>
</dbReference>
<dbReference type="Gene3D" id="3.30.559.30">
    <property type="entry name" value="Nonribosomal peptide synthetase, condensation domain"/>
    <property type="match status" value="1"/>
</dbReference>
<evidence type="ECO:0000256" key="2">
    <source>
        <dbReference type="ARBA" id="ARBA00022553"/>
    </source>
</evidence>
<dbReference type="InterPro" id="IPR001242">
    <property type="entry name" value="Condensation_dom"/>
</dbReference>
<evidence type="ECO:0000259" key="4">
    <source>
        <dbReference type="Pfam" id="PF00668"/>
    </source>
</evidence>
<keyword evidence="1" id="KW-0596">Phosphopantetheine</keyword>